<dbReference type="Pfam" id="PF10150">
    <property type="entry name" value="RNase_E_G"/>
    <property type="match status" value="1"/>
</dbReference>
<proteinExistence type="inferred from homology"/>
<dbReference type="FunFam" id="2.60.40.10:FF:001568">
    <property type="entry name" value="Ribonuclease E/G-like protein, chloroplastic"/>
    <property type="match status" value="1"/>
</dbReference>
<evidence type="ECO:0000256" key="4">
    <source>
        <dbReference type="ARBA" id="ARBA00022723"/>
    </source>
</evidence>
<evidence type="ECO:0000256" key="2">
    <source>
        <dbReference type="ARBA" id="ARBA00005522"/>
    </source>
</evidence>
<evidence type="ECO:0000259" key="11">
    <source>
        <dbReference type="PROSITE" id="PS51166"/>
    </source>
</evidence>
<dbReference type="GO" id="GO:0005737">
    <property type="term" value="C:cytoplasm"/>
    <property type="evidence" value="ECO:0007669"/>
    <property type="project" value="TreeGrafter"/>
</dbReference>
<dbReference type="Pfam" id="PF00686">
    <property type="entry name" value="CBM_20"/>
    <property type="match status" value="1"/>
</dbReference>
<dbReference type="PANTHER" id="PTHR30001">
    <property type="entry name" value="RIBONUCLEASE"/>
    <property type="match status" value="1"/>
</dbReference>
<name>A0A6M2EYA3_9ROSI</name>
<dbReference type="SUPFAM" id="SSF49452">
    <property type="entry name" value="Starch-binding domain-like"/>
    <property type="match status" value="1"/>
</dbReference>
<keyword evidence="4" id="KW-0479">Metal-binding</keyword>
<evidence type="ECO:0000256" key="1">
    <source>
        <dbReference type="ARBA" id="ARBA00001946"/>
    </source>
</evidence>
<keyword evidence="5" id="KW-0255">Endonuclease</keyword>
<dbReference type="InterPro" id="IPR013783">
    <property type="entry name" value="Ig-like_fold"/>
</dbReference>
<sequence>MDISSEARPPLHLHLDLHRPRTPSCHLFHFSPHGLSRRNVVFKIAQNPPPPPPPAHAISAKKGNYSNNTVCQEGLCELVWTVEADLAPGQLLYVTGDPVVLGCWDPEMAILMHPISHPNLWEAQVTVPCGVNFKYNYFVREKTWPSCNVTWRPGPEFSLSVPATVKQDRKIMVRDSWTKFNTERFPDYLWGSWIEERYLPLEPSNCAPTRDEHVIAKDLQINFKEPKAFLNDLKVNNKSCTNDEDYLTATYDCPNSVFHERDQPLEEPWLLQSPVISVVFKDKLTQDVSKNSDTVEDGVKKFKVNDQGIKVKDKLSANGSNLNLKDDSVSTVILISSSICTMQRIAVLEDEKLVELLLEPVKNTVLCDSVYIGVVTKLVPHMGGAFVNIGSSRPSLMDIKQNREPFIFPPFCQRTKKGEVNGSVLKAFEEHPAAHENEHTSHDVEVIDDVSEFVFHGDLAPFLHDDHEEHEVDDDFDVSEVKENVNGSIVDYGGVDADFEQILDGREHHLEGDTVSRSTVETEEPNYPPVSHQDIKDAKHTLTSENKWSQVRKGTKVIVQVVKEGLGTKGPTVTAYPKLRSRFWILITRCDRIGVSKKVSGVERTRLKVIAKTLQPPGFGLTVRTVAAGHSFEELQKDLEGLLSTWKSIMEHAKSAALAEDEGVEGAIPVVLHRAMGQTLSVVQDYFSEKVRKMMVDSPRTYHEVTNYLQEIAPDLCGRVELYNKRTPLFDEFKIEEEINNILSKRVPLSSGGSLVIEQTEALVSIDVNGGHVMLRQRTSQEKAILDVNLAAAKRIARELRLRDIGGIIVVDFIDMADESNKRLVYEAVKRAVERDRSTVKVSELSNHGLMEITRKRVRPSVTFMISEPCTCCHATGRVEALETSFSKIEQEICRSLATMDQKADHENPKTWPRFMLRVDHHMCNYLTSGKRTRLAVLSSSLKVWILLKVARGFTRGAFEVKHFTDDKTNKDQQQVAISVLRQAEARAKKSGGKVTLVPVKKGKAGRK</sequence>
<keyword evidence="6" id="KW-0378">Hydrolase</keyword>
<evidence type="ECO:0000313" key="12">
    <source>
        <dbReference type="EMBL" id="NUU90202.1"/>
    </source>
</evidence>
<keyword evidence="7" id="KW-0460">Magnesium</keyword>
<keyword evidence="8" id="KW-0694">RNA-binding</keyword>
<dbReference type="Gene3D" id="2.60.40.10">
    <property type="entry name" value="Immunoglobulins"/>
    <property type="match status" value="1"/>
</dbReference>
<dbReference type="GO" id="GO:0016787">
    <property type="term" value="F:hydrolase activity"/>
    <property type="evidence" value="ECO:0007669"/>
    <property type="project" value="UniProtKB-KW"/>
</dbReference>
<evidence type="ECO:0000256" key="7">
    <source>
        <dbReference type="ARBA" id="ARBA00022842"/>
    </source>
</evidence>
<evidence type="ECO:0000256" key="9">
    <source>
        <dbReference type="ARBA" id="ARBA00023436"/>
    </source>
</evidence>
<dbReference type="GO" id="GO:0046872">
    <property type="term" value="F:metal ion binding"/>
    <property type="evidence" value="ECO:0007669"/>
    <property type="project" value="UniProtKB-KW"/>
</dbReference>
<dbReference type="InterPro" id="IPR013784">
    <property type="entry name" value="Carb-bd-like_fold"/>
</dbReference>
<evidence type="ECO:0000256" key="5">
    <source>
        <dbReference type="ARBA" id="ARBA00022759"/>
    </source>
</evidence>
<dbReference type="InterPro" id="IPR019307">
    <property type="entry name" value="RNA-bd_AU-1/RNase_E/G"/>
</dbReference>
<dbReference type="Gene3D" id="2.40.50.140">
    <property type="entry name" value="Nucleic acid-binding proteins"/>
    <property type="match status" value="1"/>
</dbReference>
<accession>A0A6M2EYA3</accession>
<dbReference type="Gene3D" id="3.40.1260.20">
    <property type="entry name" value="Ribonuclease E, catalytic domain"/>
    <property type="match status" value="1"/>
</dbReference>
<dbReference type="GO" id="GO:0004519">
    <property type="term" value="F:endonuclease activity"/>
    <property type="evidence" value="ECO:0007669"/>
    <property type="project" value="UniProtKB-KW"/>
</dbReference>
<dbReference type="EMBL" id="GILB01009869">
    <property type="protein sequence ID" value="NUU90202.1"/>
    <property type="molecule type" value="Transcribed_RNA"/>
</dbReference>
<organism evidence="12">
    <name type="scientific">Populus davidiana</name>
    <dbReference type="NCBI Taxonomy" id="266767"/>
    <lineage>
        <taxon>Eukaryota</taxon>
        <taxon>Viridiplantae</taxon>
        <taxon>Streptophyta</taxon>
        <taxon>Embryophyta</taxon>
        <taxon>Tracheophyta</taxon>
        <taxon>Spermatophyta</taxon>
        <taxon>Magnoliopsida</taxon>
        <taxon>eudicotyledons</taxon>
        <taxon>Gunneridae</taxon>
        <taxon>Pentapetalae</taxon>
        <taxon>rosids</taxon>
        <taxon>fabids</taxon>
        <taxon>Malpighiales</taxon>
        <taxon>Salicaceae</taxon>
        <taxon>Saliceae</taxon>
        <taxon>Populus</taxon>
    </lineage>
</organism>
<dbReference type="GO" id="GO:0003723">
    <property type="term" value="F:RNA binding"/>
    <property type="evidence" value="ECO:0007669"/>
    <property type="project" value="UniProtKB-KW"/>
</dbReference>
<dbReference type="InterPro" id="IPR002044">
    <property type="entry name" value="CBM20"/>
</dbReference>
<dbReference type="SMART" id="SM01065">
    <property type="entry name" value="CBM_2"/>
    <property type="match status" value="1"/>
</dbReference>
<comment type="function">
    <text evidence="9">Involved in intercistronic processing of primary transcripts from chloroplast operons. The endonucleolytic activity of the enzyme depends on the number of phosphates at the 5' end, is inhibited by structured RNA, and preferentially cleaves A/U-rich sequences.</text>
</comment>
<dbReference type="InterPro" id="IPR004659">
    <property type="entry name" value="RNase_E/G"/>
</dbReference>
<comment type="similarity">
    <text evidence="2">Belongs to the RNase E/G family.</text>
</comment>
<comment type="cofactor">
    <cofactor evidence="1">
        <name>Mg(2+)</name>
        <dbReference type="ChEBI" id="CHEBI:18420"/>
    </cofactor>
</comment>
<dbReference type="InterPro" id="IPR012340">
    <property type="entry name" value="NA-bd_OB-fold"/>
</dbReference>
<dbReference type="PANTHER" id="PTHR30001:SF1">
    <property type="entry name" value="RIBONUCLEASE E_G-LIKE PROTEIN, CHLOROPLASTIC"/>
    <property type="match status" value="1"/>
</dbReference>
<dbReference type="GO" id="GO:0004540">
    <property type="term" value="F:RNA nuclease activity"/>
    <property type="evidence" value="ECO:0007669"/>
    <property type="project" value="InterPro"/>
</dbReference>
<evidence type="ECO:0000256" key="6">
    <source>
        <dbReference type="ARBA" id="ARBA00022801"/>
    </source>
</evidence>
<dbReference type="GO" id="GO:0006364">
    <property type="term" value="P:rRNA processing"/>
    <property type="evidence" value="ECO:0007669"/>
    <property type="project" value="TreeGrafter"/>
</dbReference>
<dbReference type="AlphaFoldDB" id="A0A6M2EYA3"/>
<dbReference type="GO" id="GO:2001070">
    <property type="term" value="F:starch binding"/>
    <property type="evidence" value="ECO:0007669"/>
    <property type="project" value="InterPro"/>
</dbReference>
<dbReference type="NCBIfam" id="TIGR00757">
    <property type="entry name" value="RNaseEG"/>
    <property type="match status" value="1"/>
</dbReference>
<feature type="region of interest" description="Disordered" evidence="10">
    <location>
        <begin position="513"/>
        <end position="533"/>
    </location>
</feature>
<protein>
    <recommendedName>
        <fullName evidence="11">CBM20 domain-containing protein</fullName>
    </recommendedName>
</protein>
<evidence type="ECO:0000256" key="3">
    <source>
        <dbReference type="ARBA" id="ARBA00022722"/>
    </source>
</evidence>
<keyword evidence="3" id="KW-0540">Nuclease</keyword>
<evidence type="ECO:0000256" key="8">
    <source>
        <dbReference type="ARBA" id="ARBA00022884"/>
    </source>
</evidence>
<feature type="domain" description="CBM20" evidence="11">
    <location>
        <begin position="70"/>
        <end position="179"/>
    </location>
</feature>
<dbReference type="PROSITE" id="PS51166">
    <property type="entry name" value="CBM20"/>
    <property type="match status" value="1"/>
</dbReference>
<dbReference type="SUPFAM" id="SSF50249">
    <property type="entry name" value="Nucleic acid-binding proteins"/>
    <property type="match status" value="1"/>
</dbReference>
<evidence type="ECO:0000256" key="10">
    <source>
        <dbReference type="SAM" id="MobiDB-lite"/>
    </source>
</evidence>
<reference evidence="12" key="1">
    <citation type="submission" date="2020-03" db="EMBL/GenBank/DDBJ databases">
        <authorList>
            <person name="Zhang R."/>
        </authorList>
    </citation>
    <scope>NUCLEOTIDE SEQUENCE</scope>
</reference>